<dbReference type="Pfam" id="PF02861">
    <property type="entry name" value="Clp_N"/>
    <property type="match status" value="1"/>
</dbReference>
<dbReference type="Proteomes" id="UP000186855">
    <property type="component" value="Unassembled WGS sequence"/>
</dbReference>
<dbReference type="PANTHER" id="PTHR11638">
    <property type="entry name" value="ATP-DEPENDENT CLP PROTEASE"/>
    <property type="match status" value="1"/>
</dbReference>
<feature type="domain" description="UVR" evidence="7">
    <location>
        <begin position="346"/>
        <end position="381"/>
    </location>
</feature>
<dbReference type="Gene3D" id="3.40.50.300">
    <property type="entry name" value="P-loop containing nucleotide triphosphate hydrolases"/>
    <property type="match status" value="2"/>
</dbReference>
<accession>A0A1Q8W2U3</accession>
<dbReference type="Pfam" id="PF07724">
    <property type="entry name" value="AAA_2"/>
    <property type="match status" value="1"/>
</dbReference>
<dbReference type="GO" id="GO:0005524">
    <property type="term" value="F:ATP binding"/>
    <property type="evidence" value="ECO:0007669"/>
    <property type="project" value="UniProtKB-KW"/>
</dbReference>
<dbReference type="InterPro" id="IPR027417">
    <property type="entry name" value="P-loop_NTPase"/>
</dbReference>
<evidence type="ECO:0000313" key="9">
    <source>
        <dbReference type="EMBL" id="OLO55843.1"/>
    </source>
</evidence>
<dbReference type="FunFam" id="3.40.50.300:FF:000025">
    <property type="entry name" value="ATP-dependent Clp protease subunit"/>
    <property type="match status" value="1"/>
</dbReference>
<keyword evidence="3" id="KW-0067">ATP-binding</keyword>
<dbReference type="SUPFAM" id="SSF52540">
    <property type="entry name" value="P-loop containing nucleoside triphosphate hydrolases"/>
    <property type="match status" value="2"/>
</dbReference>
<dbReference type="AlphaFoldDB" id="A0A1Q8W2U3"/>
<dbReference type="PRINTS" id="PR00300">
    <property type="entry name" value="CLPPROTEASEA"/>
</dbReference>
<keyword evidence="4" id="KW-0143">Chaperone</keyword>
<keyword evidence="1 5" id="KW-0677">Repeat</keyword>
<proteinExistence type="predicted"/>
<dbReference type="FunFam" id="1.10.8.60:FF:000017">
    <property type="entry name" value="ATP-dependent chaperone ClpB"/>
    <property type="match status" value="1"/>
</dbReference>
<dbReference type="InterPro" id="IPR018368">
    <property type="entry name" value="ClpA/B_CS1"/>
</dbReference>
<name>A0A1Q8W2U3_9ACTO</name>
<evidence type="ECO:0000256" key="5">
    <source>
        <dbReference type="PROSITE-ProRule" id="PRU01251"/>
    </source>
</evidence>
<organism evidence="9 10">
    <name type="scientific">Actinomyces oris</name>
    <dbReference type="NCBI Taxonomy" id="544580"/>
    <lineage>
        <taxon>Bacteria</taxon>
        <taxon>Bacillati</taxon>
        <taxon>Actinomycetota</taxon>
        <taxon>Actinomycetes</taxon>
        <taxon>Actinomycetales</taxon>
        <taxon>Actinomycetaceae</taxon>
        <taxon>Actinomyces</taxon>
    </lineage>
</organism>
<dbReference type="SMART" id="SM00382">
    <property type="entry name" value="AAA"/>
    <property type="match status" value="2"/>
</dbReference>
<dbReference type="InterPro" id="IPR050130">
    <property type="entry name" value="ClpA_ClpB"/>
</dbReference>
<dbReference type="Pfam" id="PF10431">
    <property type="entry name" value="ClpB_D2-small"/>
    <property type="match status" value="1"/>
</dbReference>
<evidence type="ECO:0000259" key="7">
    <source>
        <dbReference type="PROSITE" id="PS50151"/>
    </source>
</evidence>
<dbReference type="SMART" id="SM01086">
    <property type="entry name" value="ClpB_D2-small"/>
    <property type="match status" value="1"/>
</dbReference>
<dbReference type="Gene3D" id="1.10.8.60">
    <property type="match status" value="2"/>
</dbReference>
<dbReference type="PANTHER" id="PTHR11638:SF18">
    <property type="entry name" value="HEAT SHOCK PROTEIN 104"/>
    <property type="match status" value="1"/>
</dbReference>
<dbReference type="Pfam" id="PF17871">
    <property type="entry name" value="AAA_lid_9"/>
    <property type="match status" value="1"/>
</dbReference>
<evidence type="ECO:0000256" key="2">
    <source>
        <dbReference type="ARBA" id="ARBA00022741"/>
    </source>
</evidence>
<dbReference type="InterPro" id="IPR004176">
    <property type="entry name" value="Clp_R_N"/>
</dbReference>
<dbReference type="FunFam" id="1.10.8.60:FF:000011">
    <property type="entry name" value="ATP-dependent Clp protease ATP-binding subunit"/>
    <property type="match status" value="1"/>
</dbReference>
<evidence type="ECO:0000256" key="4">
    <source>
        <dbReference type="ARBA" id="ARBA00023186"/>
    </source>
</evidence>
<dbReference type="CDD" id="cd00009">
    <property type="entry name" value="AAA"/>
    <property type="match status" value="1"/>
</dbReference>
<dbReference type="PROSITE" id="PS00870">
    <property type="entry name" value="CLPAB_1"/>
    <property type="match status" value="1"/>
</dbReference>
<dbReference type="InterPro" id="IPR003593">
    <property type="entry name" value="AAA+_ATPase"/>
</dbReference>
<comment type="caution">
    <text evidence="9">The sequence shown here is derived from an EMBL/GenBank/DDBJ whole genome shotgun (WGS) entry which is preliminary data.</text>
</comment>
<protein>
    <submittedName>
        <fullName evidence="9">NDP-hexose 4-ketoreductase</fullName>
    </submittedName>
</protein>
<dbReference type="CDD" id="cd19499">
    <property type="entry name" value="RecA-like_ClpB_Hsp104-like"/>
    <property type="match status" value="1"/>
</dbReference>
<dbReference type="FunFam" id="3.40.50.300:FF:000010">
    <property type="entry name" value="Chaperone clpB 1, putative"/>
    <property type="match status" value="1"/>
</dbReference>
<evidence type="ECO:0000313" key="10">
    <source>
        <dbReference type="Proteomes" id="UP000186855"/>
    </source>
</evidence>
<dbReference type="InterPro" id="IPR001943">
    <property type="entry name" value="UVR_dom"/>
</dbReference>
<dbReference type="Gene3D" id="4.10.860.10">
    <property type="entry name" value="UVR domain"/>
    <property type="match status" value="1"/>
</dbReference>
<dbReference type="PROSITE" id="PS50151">
    <property type="entry name" value="UVR"/>
    <property type="match status" value="1"/>
</dbReference>
<dbReference type="Pfam" id="PF00004">
    <property type="entry name" value="AAA"/>
    <property type="match status" value="1"/>
</dbReference>
<feature type="domain" description="Clp R" evidence="8">
    <location>
        <begin position="1"/>
        <end position="69"/>
    </location>
</feature>
<evidence type="ECO:0000259" key="8">
    <source>
        <dbReference type="PROSITE" id="PS51903"/>
    </source>
</evidence>
<dbReference type="InterPro" id="IPR003959">
    <property type="entry name" value="ATPase_AAA_core"/>
</dbReference>
<sequence>MFERFTDRARRVVVLAQDEARALNHNYIGTEHLLLGLLREGEGVAAQVLTNLGGDLSSVRQTVMQMLSGYEGKETVNAGGPSKEGTPSGSAILDQFGRNLTAAAREGKLDPVIGRKKEMERVMQVLSRRTKNNPVLIGEPGVGKTAVVEGLSQAIVHGDVPETLRDKQLYSLDMGSLVAGSRYRGDFEERLKKVLKEVRTRGDIVLFIDEIHTLVGAGAAEGAVDAASILKPMLARGELQTIGATTLDEYRKIEKDAALERRFQPVTVEQPSIEETIGILTGLRDRYEAFHRIVITDEAIEAAAKLADRYINDRFLPDKAIDLVDEAGARLRIRRMTAPPELREIDEQIAQVKREKESAIDDQDFERAASLRDDERRLADERAAKEKAWKSGDLDQVAEVDEALIAEVLAMSTGIPVVKLTEAESAKLLNMEAELHKRIIGQNKAIEALSKSIRRTRAGLKDPKRPGGSFIFAGPTGVGKTELAKALAEFLFDDEDALIQLDMSEFAEKHTVSRLFGAPPGYVGYDEGGQLTEKVRRRPFSVVLFDEVEKAHPDIFNSLLQILEDGHLSDAQGRVVDFKNTVIIMTTNLGSKDIGKSVATGFQSTESGAMDYEEMKAHVNRELKQQFRPEFLNRVDDLIVFPQLTKEEVRQIVDLMIVRLDRRLAEQQMTIELTEAAKDLLAERGFDPVLGARPLRRAIQRDIEDALSEKILFGELERGQKVIVDAEGESILGEFIFRGEPWEQGEAEVAALREAEDAAAGGGGGASSPLRISSPPISRSGGASPAAEPGR</sequence>
<dbReference type="EMBL" id="MSKI01000024">
    <property type="protein sequence ID" value="OLO55843.1"/>
    <property type="molecule type" value="Genomic_DNA"/>
</dbReference>
<reference evidence="9 10" key="1">
    <citation type="submission" date="2016-12" db="EMBL/GenBank/DDBJ databases">
        <title>Genomic comparison of strains in the 'Actinomyces naeslundii' group.</title>
        <authorList>
            <person name="Mughal S.R."/>
            <person name="Do T."/>
            <person name="Gilbert S.C."/>
            <person name="Witherden E.A."/>
            <person name="Didelot X."/>
            <person name="Beighton D."/>
        </authorList>
    </citation>
    <scope>NUCLEOTIDE SEQUENCE [LARGE SCALE GENOMIC DNA]</scope>
    <source>
        <strain evidence="9 10">S24V</strain>
    </source>
</reference>
<evidence type="ECO:0000256" key="6">
    <source>
        <dbReference type="SAM" id="MobiDB-lite"/>
    </source>
</evidence>
<dbReference type="SUPFAM" id="SSF81923">
    <property type="entry name" value="Double Clp-N motif"/>
    <property type="match status" value="1"/>
</dbReference>
<dbReference type="GO" id="GO:0005737">
    <property type="term" value="C:cytoplasm"/>
    <property type="evidence" value="ECO:0007669"/>
    <property type="project" value="TreeGrafter"/>
</dbReference>
<dbReference type="InterPro" id="IPR001270">
    <property type="entry name" value="ClpA/B"/>
</dbReference>
<dbReference type="InterPro" id="IPR019489">
    <property type="entry name" value="Clp_ATPase_C"/>
</dbReference>
<dbReference type="InterPro" id="IPR036628">
    <property type="entry name" value="Clp_N_dom_sf"/>
</dbReference>
<dbReference type="PROSITE" id="PS51903">
    <property type="entry name" value="CLP_R"/>
    <property type="match status" value="1"/>
</dbReference>
<keyword evidence="2" id="KW-0547">Nucleotide-binding</keyword>
<dbReference type="InterPro" id="IPR041546">
    <property type="entry name" value="ClpA/ClpB_AAA_lid"/>
</dbReference>
<feature type="region of interest" description="Disordered" evidence="6">
    <location>
        <begin position="753"/>
        <end position="791"/>
    </location>
</feature>
<dbReference type="GO" id="GO:0016887">
    <property type="term" value="F:ATP hydrolysis activity"/>
    <property type="evidence" value="ECO:0007669"/>
    <property type="project" value="InterPro"/>
</dbReference>
<gene>
    <name evidence="9" type="ORF">BKH30_02750</name>
</gene>
<evidence type="ECO:0000256" key="3">
    <source>
        <dbReference type="ARBA" id="ARBA00022840"/>
    </source>
</evidence>
<evidence type="ECO:0000256" key="1">
    <source>
        <dbReference type="ARBA" id="ARBA00022737"/>
    </source>
</evidence>
<dbReference type="GO" id="GO:0034605">
    <property type="term" value="P:cellular response to heat"/>
    <property type="evidence" value="ECO:0007669"/>
    <property type="project" value="TreeGrafter"/>
</dbReference>
<feature type="compositionally biased region" description="Low complexity" evidence="6">
    <location>
        <begin position="767"/>
        <end position="791"/>
    </location>
</feature>